<feature type="chain" id="PRO_5034439141" evidence="1">
    <location>
        <begin position="21"/>
        <end position="222"/>
    </location>
</feature>
<evidence type="ECO:0000256" key="1">
    <source>
        <dbReference type="SAM" id="SignalP"/>
    </source>
</evidence>
<protein>
    <submittedName>
        <fullName evidence="2">Secreted protein</fullName>
    </submittedName>
</protein>
<evidence type="ECO:0000313" key="3">
    <source>
        <dbReference type="Proteomes" id="UP000572817"/>
    </source>
</evidence>
<name>A0A8H4IW04_9PEZI</name>
<keyword evidence="1" id="KW-0732">Signal</keyword>
<accession>A0A8H4IW04</accession>
<evidence type="ECO:0000313" key="2">
    <source>
        <dbReference type="EMBL" id="KAF4308236.1"/>
    </source>
</evidence>
<dbReference type="Proteomes" id="UP000572817">
    <property type="component" value="Unassembled WGS sequence"/>
</dbReference>
<sequence>MPVTSSCVFGLLSLLPSALAAPTNVAIAARQSLDGFYTLTAYAPDNATLNGAKAQNGGSLYGEKVGQYCPTFVDPCPNGTETVYSGALYPSAMVPGGQDLYVTSDGGIHIIVQHSHSIPPDAYWNYQGWSWTALPVPYESLIPSCLVDDPRFNCEAPTGYWTFHAPDAPDDVGGVVSCPSEYNPDSAVAYAVTPKFNRTDCVPMIGLGTHNYTGPNPPVWAY</sequence>
<feature type="signal peptide" evidence="1">
    <location>
        <begin position="1"/>
        <end position="20"/>
    </location>
</feature>
<organism evidence="2 3">
    <name type="scientific">Botryosphaeria dothidea</name>
    <dbReference type="NCBI Taxonomy" id="55169"/>
    <lineage>
        <taxon>Eukaryota</taxon>
        <taxon>Fungi</taxon>
        <taxon>Dikarya</taxon>
        <taxon>Ascomycota</taxon>
        <taxon>Pezizomycotina</taxon>
        <taxon>Dothideomycetes</taxon>
        <taxon>Dothideomycetes incertae sedis</taxon>
        <taxon>Botryosphaeriales</taxon>
        <taxon>Botryosphaeriaceae</taxon>
        <taxon>Botryosphaeria</taxon>
    </lineage>
</organism>
<dbReference type="AlphaFoldDB" id="A0A8H4IW04"/>
<comment type="caution">
    <text evidence="2">The sequence shown here is derived from an EMBL/GenBank/DDBJ whole genome shotgun (WGS) entry which is preliminary data.</text>
</comment>
<reference evidence="2" key="1">
    <citation type="submission" date="2020-04" db="EMBL/GenBank/DDBJ databases">
        <title>Genome Assembly and Annotation of Botryosphaeria dothidea sdau 11-99, a Latent Pathogen of Apple Fruit Ring Rot in China.</title>
        <authorList>
            <person name="Yu C."/>
            <person name="Diao Y."/>
            <person name="Lu Q."/>
            <person name="Zhao J."/>
            <person name="Cui S."/>
            <person name="Peng C."/>
            <person name="He B."/>
            <person name="Liu H."/>
        </authorList>
    </citation>
    <scope>NUCLEOTIDE SEQUENCE [LARGE SCALE GENOMIC DNA]</scope>
    <source>
        <strain evidence="2">Sdau11-99</strain>
    </source>
</reference>
<dbReference type="InterPro" id="IPR052820">
    <property type="entry name" value="PhiA_domain"/>
</dbReference>
<dbReference type="PANTHER" id="PTHR42047:SF1">
    <property type="entry name" value="PROTEIN, PUTATIVE (AFU_ORTHOLOGUE AFUA_6G03560)-RELATED"/>
    <property type="match status" value="1"/>
</dbReference>
<proteinExistence type="predicted"/>
<dbReference type="PANTHER" id="PTHR42047">
    <property type="entry name" value="PROTEIN, PUTATIVE (AFU_ORTHOLOGUE AFUA_6G03560)-RELATED"/>
    <property type="match status" value="1"/>
</dbReference>
<gene>
    <name evidence="2" type="ORF">GTA08_BOTSDO04158</name>
</gene>
<dbReference type="OrthoDB" id="5430620at2759"/>
<keyword evidence="3" id="KW-1185">Reference proteome</keyword>
<dbReference type="EMBL" id="WWBZ02000022">
    <property type="protein sequence ID" value="KAF4308236.1"/>
    <property type="molecule type" value="Genomic_DNA"/>
</dbReference>